<accession>A0ACD5Y467</accession>
<evidence type="ECO:0000313" key="2">
    <source>
        <dbReference type="Proteomes" id="UP001732700"/>
    </source>
</evidence>
<keyword evidence="2" id="KW-1185">Reference proteome</keyword>
<organism evidence="1 2">
    <name type="scientific">Avena sativa</name>
    <name type="common">Oat</name>
    <dbReference type="NCBI Taxonomy" id="4498"/>
    <lineage>
        <taxon>Eukaryota</taxon>
        <taxon>Viridiplantae</taxon>
        <taxon>Streptophyta</taxon>
        <taxon>Embryophyta</taxon>
        <taxon>Tracheophyta</taxon>
        <taxon>Spermatophyta</taxon>
        <taxon>Magnoliopsida</taxon>
        <taxon>Liliopsida</taxon>
        <taxon>Poales</taxon>
        <taxon>Poaceae</taxon>
        <taxon>BOP clade</taxon>
        <taxon>Pooideae</taxon>
        <taxon>Poodae</taxon>
        <taxon>Poeae</taxon>
        <taxon>Poeae Chloroplast Group 1 (Aveneae type)</taxon>
        <taxon>Aveninae</taxon>
        <taxon>Avena</taxon>
    </lineage>
</organism>
<evidence type="ECO:0000313" key="1">
    <source>
        <dbReference type="EnsemblPlants" id="AVESA.00010b.r2.5CG0884200.2.CDS"/>
    </source>
</evidence>
<dbReference type="Proteomes" id="UP001732700">
    <property type="component" value="Chromosome 5C"/>
</dbReference>
<proteinExistence type="predicted"/>
<reference evidence="1" key="1">
    <citation type="submission" date="2021-05" db="EMBL/GenBank/DDBJ databases">
        <authorList>
            <person name="Scholz U."/>
            <person name="Mascher M."/>
            <person name="Fiebig A."/>
        </authorList>
    </citation>
    <scope>NUCLEOTIDE SEQUENCE [LARGE SCALE GENOMIC DNA]</scope>
</reference>
<name>A0ACD5Y467_AVESA</name>
<reference evidence="1" key="2">
    <citation type="submission" date="2025-09" db="UniProtKB">
        <authorList>
            <consortium name="EnsemblPlants"/>
        </authorList>
    </citation>
    <scope>IDENTIFICATION</scope>
</reference>
<dbReference type="EnsemblPlants" id="AVESA.00010b.r2.5CG0884200.2">
    <property type="protein sequence ID" value="AVESA.00010b.r2.5CG0884200.2.CDS"/>
    <property type="gene ID" value="AVESA.00010b.r2.5CG0884200"/>
</dbReference>
<protein>
    <submittedName>
        <fullName evidence="1">Uncharacterized protein</fullName>
    </submittedName>
</protein>
<sequence length="515" mass="57969">MGLMALNLLMSIQRGRRRQRIQTNDGSLTSVSKRKLPSFQQDGNSEGGKRMKYPGPVLPEEIWCHIHSLMPMQAAAQAACVSRSFLHSWRCYPNLTFSRGIQCRNVNAHEADEIATNLTTKVDRSLVKHTGSMKKLKLEFYNCNVKACDLDRWLQIGVTPAIEELTVWLSWDRKKYKFPWPLLSNGSGNSIRYLNLSNCAFRPTVRLGLRSLTKLCLCDVLITGDELSCLLDNAFVLEQLSLQRCSKIISLKIPSWLRQLSDLEVFECERLQAMEIEAQYLSKITFAAVNELGQLSFGKALQLKILELYYYDAVCYARAELPSIFPSLESLTIFSWSEMASAPMVPSKFSYLKHLSVVFPAGSLSPTYDHCSLISFFDASPSLETFSLQVVPIGAKHPSIFADPSGLRKMREHRHDKLKNVKIVGFSTSKSLVELTCHILESTTSLEYLTLDTTDGHSPPRCSSVHRLGKCFPIDRDVILEAHRALLAIRTYIQGIVPSKVKFTVGKPCSHCHAV</sequence>